<comment type="caution">
    <text evidence="2">The sequence shown here is derived from an EMBL/GenBank/DDBJ whole genome shotgun (WGS) entry which is preliminary data.</text>
</comment>
<reference evidence="2" key="1">
    <citation type="submission" date="2019-08" db="EMBL/GenBank/DDBJ databases">
        <authorList>
            <person name="Kucharzyk K."/>
            <person name="Murdoch R.W."/>
            <person name="Higgins S."/>
            <person name="Loffler F."/>
        </authorList>
    </citation>
    <scope>NUCLEOTIDE SEQUENCE</scope>
</reference>
<gene>
    <name evidence="2" type="ORF">SDC9_68877</name>
</gene>
<evidence type="ECO:0000313" key="2">
    <source>
        <dbReference type="EMBL" id="MPM22422.1"/>
    </source>
</evidence>
<organism evidence="2">
    <name type="scientific">bioreactor metagenome</name>
    <dbReference type="NCBI Taxonomy" id="1076179"/>
    <lineage>
        <taxon>unclassified sequences</taxon>
        <taxon>metagenomes</taxon>
        <taxon>ecological metagenomes</taxon>
    </lineage>
</organism>
<name>A0A644Y1M4_9ZZZZ</name>
<feature type="compositionally biased region" description="Basic and acidic residues" evidence="1">
    <location>
        <begin position="260"/>
        <end position="271"/>
    </location>
</feature>
<dbReference type="AlphaFoldDB" id="A0A644Y1M4"/>
<protein>
    <submittedName>
        <fullName evidence="2">Uncharacterized protein</fullName>
    </submittedName>
</protein>
<proteinExistence type="predicted"/>
<feature type="compositionally biased region" description="Basic and acidic residues" evidence="1">
    <location>
        <begin position="215"/>
        <end position="227"/>
    </location>
</feature>
<feature type="region of interest" description="Disordered" evidence="1">
    <location>
        <begin position="215"/>
        <end position="299"/>
    </location>
</feature>
<dbReference type="EMBL" id="VSSQ01003808">
    <property type="protein sequence ID" value="MPM22422.1"/>
    <property type="molecule type" value="Genomic_DNA"/>
</dbReference>
<feature type="compositionally biased region" description="Basic and acidic residues" evidence="1">
    <location>
        <begin position="278"/>
        <end position="296"/>
    </location>
</feature>
<evidence type="ECO:0000256" key="1">
    <source>
        <dbReference type="SAM" id="MobiDB-lite"/>
    </source>
</evidence>
<sequence length="364" mass="38103">MVGGLVLPRGPGLALVAVGAGHRRAGLPAAGLLDHLVHLFVGAVPDALVAGAAGERARGGEDVVAGLGGVAEELRTALVLVVLTDPVGRDRQRPQRLEEAAVGLVLPRHRAGALPAVAPQQVEAAVVAGPGVRVRRDVAVTGTHVERTLREQRPAQAGLRVRAHDVKEPLPTVVGEFRDGRILRQSRHRSLIGQQVVVGLAHVISLAIIVSRRDARPPASSQEHHGGSIDTGTATGASTRAHRDPSVDTGTATRASTRAPRPERPHGHRDLGIPTRAPRREEPGAPRTQRNAERGPRTVSGIPVQVAALGSAEGAGHLWVPTALRFWQASTMRAAMPASAALPQVRGSYCFLLPTSPSIFSTPS</sequence>
<accession>A0A644Y1M4</accession>